<protein>
    <recommendedName>
        <fullName evidence="3">HD domain-containing protein</fullName>
    </recommendedName>
</protein>
<dbReference type="Gene3D" id="1.10.3210.10">
    <property type="entry name" value="Hypothetical protein af1432"/>
    <property type="match status" value="1"/>
</dbReference>
<evidence type="ECO:0000313" key="1">
    <source>
        <dbReference type="EMBL" id="KAA1253408.1"/>
    </source>
</evidence>
<gene>
    <name evidence="1" type="ORF">F0M16_17905</name>
</gene>
<accession>A0A5Q6PEU3</accession>
<name>A0A5Q6PEU3_VIBCL</name>
<proteinExistence type="predicted"/>
<dbReference type="Proteomes" id="UP000323225">
    <property type="component" value="Unassembled WGS sequence"/>
</dbReference>
<sequence>MAIYSIASACHRNQKFEDERYINHLSRVSKKVAAVFRTDDKDANYLLHDIAWLKDVFVMTGCSIETINSRLSRYHLYDRMMEALEAISQKQGEQDSDYFERCSRNPIALKVKIAETMVKVEERIMYQDIGMAKFYTDRLNLLLSIYEEKQF</sequence>
<evidence type="ECO:0000313" key="2">
    <source>
        <dbReference type="Proteomes" id="UP000323225"/>
    </source>
</evidence>
<comment type="caution">
    <text evidence="1">The sequence shown here is derived from an EMBL/GenBank/DDBJ whole genome shotgun (WGS) entry which is preliminary data.</text>
</comment>
<dbReference type="EMBL" id="VUAA01000022">
    <property type="protein sequence ID" value="KAA1253408.1"/>
    <property type="molecule type" value="Genomic_DNA"/>
</dbReference>
<organism evidence="1 2">
    <name type="scientific">Vibrio cholerae</name>
    <dbReference type="NCBI Taxonomy" id="666"/>
    <lineage>
        <taxon>Bacteria</taxon>
        <taxon>Pseudomonadati</taxon>
        <taxon>Pseudomonadota</taxon>
        <taxon>Gammaproteobacteria</taxon>
        <taxon>Vibrionales</taxon>
        <taxon>Vibrionaceae</taxon>
        <taxon>Vibrio</taxon>
    </lineage>
</organism>
<evidence type="ECO:0008006" key="3">
    <source>
        <dbReference type="Google" id="ProtNLM"/>
    </source>
</evidence>
<reference evidence="1 2" key="1">
    <citation type="submission" date="2019-09" db="EMBL/GenBank/DDBJ databases">
        <authorList>
            <person name="Kritzky A."/>
            <person name="Schelkanova E.Y."/>
            <person name="Alkhova Z.V."/>
            <person name="Smirnova N.I."/>
        </authorList>
    </citation>
    <scope>NUCLEOTIDE SEQUENCE [LARGE SCALE GENOMIC DNA]</scope>
    <source>
        <strain evidence="1 2">M1526</strain>
    </source>
</reference>
<dbReference type="AlphaFoldDB" id="A0A5Q6PEU3"/>